<name>E4U7D3_OCEP5</name>
<dbReference type="AlphaFoldDB" id="E4U7D3"/>
<evidence type="ECO:0000256" key="2">
    <source>
        <dbReference type="ARBA" id="ARBA00022741"/>
    </source>
</evidence>
<protein>
    <submittedName>
        <fullName evidence="5">ABC transporter related protein</fullName>
    </submittedName>
</protein>
<dbReference type="Proteomes" id="UP000008722">
    <property type="component" value="Chromosome"/>
</dbReference>
<sequence precursor="true">MNATPQKGPPAVEVEHLTVRFGDHLALEDVTLTVPAGAFVAIVGPNGAGKSTLLKVFLGLVPPSGGRVRVLGRPTDGVDPRRIGYVPQFKTLDRTFPALAEELVASGLRRAWPGRLTPAERAQVRAALERVGAGQLIGRPVSRFSGGELQRVYLARAFVRRPQLVMLDEPATGIDVLGEADMYRLLEDYQRETGATLLMITHDWEAAYHHATHVIVLNRRLIGFGPPERALSERCLREAFGHVGHAHGFSMALEGERRA</sequence>
<evidence type="ECO:0000259" key="4">
    <source>
        <dbReference type="PROSITE" id="PS50893"/>
    </source>
</evidence>
<dbReference type="SMART" id="SM00382">
    <property type="entry name" value="AAA"/>
    <property type="match status" value="1"/>
</dbReference>
<proteinExistence type="predicted"/>
<dbReference type="eggNOG" id="COG1121">
    <property type="taxonomic scope" value="Bacteria"/>
</dbReference>
<dbReference type="InterPro" id="IPR003439">
    <property type="entry name" value="ABC_transporter-like_ATP-bd"/>
</dbReference>
<reference evidence="6" key="1">
    <citation type="submission" date="2010-11" db="EMBL/GenBank/DDBJ databases">
        <title>The complete sequence of chromosome of Oceanithermus profundus DSM 14977.</title>
        <authorList>
            <consortium name="US DOE Joint Genome Institute (JGI-PGF)"/>
            <person name="Lucas S."/>
            <person name="Copeland A."/>
            <person name="Lapidus A."/>
            <person name="Bruce D."/>
            <person name="Goodwin L."/>
            <person name="Pitluck S."/>
            <person name="Kyrpides N."/>
            <person name="Mavromatis K."/>
            <person name="Pagani I."/>
            <person name="Ivanova N."/>
            <person name="Zhang X."/>
            <person name="Brettin T."/>
            <person name="Detter J.C."/>
            <person name="Tapia R."/>
            <person name="Han C."/>
            <person name="Land M."/>
            <person name="Hauser L."/>
            <person name="Markowitz V."/>
            <person name="Cheng J.-F."/>
            <person name="Hugenholtz P."/>
            <person name="Woyke T."/>
            <person name="Wu D."/>
            <person name="Tindall B."/>
            <person name="Faehnrich R."/>
            <person name="Brambilla E."/>
            <person name="Klenk H.-P."/>
            <person name="Eisen J.A."/>
        </authorList>
    </citation>
    <scope>NUCLEOTIDE SEQUENCE [LARGE SCALE GENOMIC DNA]</scope>
    <source>
        <strain evidence="6">DSM 14977 / NBRC 100410 / VKM B-2274 / 506</strain>
    </source>
</reference>
<keyword evidence="1" id="KW-0813">Transport</keyword>
<dbReference type="InterPro" id="IPR027417">
    <property type="entry name" value="P-loop_NTPase"/>
</dbReference>
<keyword evidence="6" id="KW-1185">Reference proteome</keyword>
<dbReference type="PROSITE" id="PS50893">
    <property type="entry name" value="ABC_TRANSPORTER_2"/>
    <property type="match status" value="1"/>
</dbReference>
<evidence type="ECO:0000256" key="1">
    <source>
        <dbReference type="ARBA" id="ARBA00022448"/>
    </source>
</evidence>
<dbReference type="InterPro" id="IPR003593">
    <property type="entry name" value="AAA+_ATPase"/>
</dbReference>
<evidence type="ECO:0000313" key="5">
    <source>
        <dbReference type="EMBL" id="ADR36382.1"/>
    </source>
</evidence>
<dbReference type="GO" id="GO:0016887">
    <property type="term" value="F:ATP hydrolysis activity"/>
    <property type="evidence" value="ECO:0007669"/>
    <property type="project" value="InterPro"/>
</dbReference>
<dbReference type="InterPro" id="IPR050153">
    <property type="entry name" value="Metal_Ion_Import_ABC"/>
</dbReference>
<evidence type="ECO:0000256" key="3">
    <source>
        <dbReference type="ARBA" id="ARBA00022840"/>
    </source>
</evidence>
<reference evidence="5 6" key="2">
    <citation type="journal article" date="2011" name="Stand. Genomic Sci.">
        <title>Complete genome sequence of Oceanithermus profundus type strain (506).</title>
        <authorList>
            <person name="Pati A."/>
            <person name="Zhang X."/>
            <person name="Lapidus A."/>
            <person name="Nolan M."/>
            <person name="Lucas S."/>
            <person name="Del Rio T.G."/>
            <person name="Tice H."/>
            <person name="Cheng J.F."/>
            <person name="Tapia R."/>
            <person name="Han C."/>
            <person name="Goodwin L."/>
            <person name="Pitluck S."/>
            <person name="Liolios K."/>
            <person name="Pagani I."/>
            <person name="Ivanova N."/>
            <person name="Mavromatis K."/>
            <person name="Chen A."/>
            <person name="Palaniappan K."/>
            <person name="Hauser L."/>
            <person name="Jeffries C.D."/>
            <person name="Brambilla E.M."/>
            <person name="Rohl A."/>
            <person name="Mwirichia R."/>
            <person name="Rohde M."/>
            <person name="Tindall B.J."/>
            <person name="Sikorski J."/>
            <person name="Wirth R."/>
            <person name="Goker M."/>
            <person name="Woyke T."/>
            <person name="Detter J.C."/>
            <person name="Bristow J."/>
            <person name="Eisen J.A."/>
            <person name="Markowitz V."/>
            <person name="Hugenholtz P."/>
            <person name="Kyrpides N.C."/>
            <person name="Klenk H.P."/>
            <person name="Land M."/>
        </authorList>
    </citation>
    <scope>NUCLEOTIDE SEQUENCE [LARGE SCALE GENOMIC DNA]</scope>
    <source>
        <strain evidence="6">DSM 14977 / NBRC 100410 / VKM B-2274 / 506</strain>
    </source>
</reference>
<dbReference type="GO" id="GO:0005524">
    <property type="term" value="F:ATP binding"/>
    <property type="evidence" value="ECO:0007669"/>
    <property type="project" value="UniProtKB-KW"/>
</dbReference>
<evidence type="ECO:0000313" key="6">
    <source>
        <dbReference type="Proteomes" id="UP000008722"/>
    </source>
</evidence>
<feature type="domain" description="ABC transporter" evidence="4">
    <location>
        <begin position="12"/>
        <end position="244"/>
    </location>
</feature>
<keyword evidence="3" id="KW-0067">ATP-binding</keyword>
<dbReference type="KEGG" id="opr:Ocepr_0925"/>
<dbReference type="Pfam" id="PF00005">
    <property type="entry name" value="ABC_tran"/>
    <property type="match status" value="1"/>
</dbReference>
<dbReference type="PANTHER" id="PTHR42734">
    <property type="entry name" value="METAL TRANSPORT SYSTEM ATP-BINDING PROTEIN TM_0124-RELATED"/>
    <property type="match status" value="1"/>
</dbReference>
<accession>E4U7D3</accession>
<dbReference type="CDD" id="cd03235">
    <property type="entry name" value="ABC_Metallic_Cations"/>
    <property type="match status" value="1"/>
</dbReference>
<dbReference type="HOGENOM" id="CLU_000604_1_11_0"/>
<dbReference type="OrthoDB" id="9806726at2"/>
<organism evidence="5 6">
    <name type="scientific">Oceanithermus profundus (strain DSM 14977 / NBRC 100410 / VKM B-2274 / 506)</name>
    <dbReference type="NCBI Taxonomy" id="670487"/>
    <lineage>
        <taxon>Bacteria</taxon>
        <taxon>Thermotogati</taxon>
        <taxon>Deinococcota</taxon>
        <taxon>Deinococci</taxon>
        <taxon>Thermales</taxon>
        <taxon>Thermaceae</taxon>
        <taxon>Oceanithermus</taxon>
    </lineage>
</organism>
<dbReference type="STRING" id="670487.Ocepr_0925"/>
<keyword evidence="2" id="KW-0547">Nucleotide-binding</keyword>
<dbReference type="SUPFAM" id="SSF52540">
    <property type="entry name" value="P-loop containing nucleoside triphosphate hydrolases"/>
    <property type="match status" value="1"/>
</dbReference>
<dbReference type="RefSeq" id="WP_013457552.1">
    <property type="nucleotide sequence ID" value="NC_014761.1"/>
</dbReference>
<dbReference type="EMBL" id="CP002361">
    <property type="protein sequence ID" value="ADR36382.1"/>
    <property type="molecule type" value="Genomic_DNA"/>
</dbReference>
<dbReference type="Gene3D" id="3.40.50.300">
    <property type="entry name" value="P-loop containing nucleotide triphosphate hydrolases"/>
    <property type="match status" value="1"/>
</dbReference>
<gene>
    <name evidence="5" type="ordered locus">Ocepr_0925</name>
</gene>